<dbReference type="Pfam" id="PF00248">
    <property type="entry name" value="Aldo_ket_red"/>
    <property type="match status" value="1"/>
</dbReference>
<evidence type="ECO:0000256" key="1">
    <source>
        <dbReference type="ARBA" id="ARBA00023002"/>
    </source>
</evidence>
<organism evidence="3 4">
    <name type="scientific">Pseudochelatococcus lubricantis</name>
    <dbReference type="NCBI Taxonomy" id="1538102"/>
    <lineage>
        <taxon>Bacteria</taxon>
        <taxon>Pseudomonadati</taxon>
        <taxon>Pseudomonadota</taxon>
        <taxon>Alphaproteobacteria</taxon>
        <taxon>Hyphomicrobiales</taxon>
        <taxon>Chelatococcaceae</taxon>
        <taxon>Pseudochelatococcus</taxon>
    </lineage>
</organism>
<accession>A0ABX0V3F7</accession>
<name>A0ABX0V3F7_9HYPH</name>
<feature type="domain" description="NADP-dependent oxidoreductase" evidence="2">
    <location>
        <begin position="18"/>
        <end position="341"/>
    </location>
</feature>
<evidence type="ECO:0000259" key="2">
    <source>
        <dbReference type="Pfam" id="PF00248"/>
    </source>
</evidence>
<dbReference type="Proteomes" id="UP001429580">
    <property type="component" value="Unassembled WGS sequence"/>
</dbReference>
<dbReference type="Gene3D" id="3.20.20.100">
    <property type="entry name" value="NADP-dependent oxidoreductase domain"/>
    <property type="match status" value="1"/>
</dbReference>
<dbReference type="InterPro" id="IPR023210">
    <property type="entry name" value="NADP_OxRdtase_dom"/>
</dbReference>
<reference evidence="3 4" key="1">
    <citation type="submission" date="2020-03" db="EMBL/GenBank/DDBJ databases">
        <title>Genomic Encyclopedia of Type Strains, Phase IV (KMG-IV): sequencing the most valuable type-strain genomes for metagenomic binning, comparative biology and taxonomic classification.</title>
        <authorList>
            <person name="Goeker M."/>
        </authorList>
    </citation>
    <scope>NUCLEOTIDE SEQUENCE [LARGE SCALE GENOMIC DNA]</scope>
    <source>
        <strain evidence="3 4">DSM 103870</strain>
    </source>
</reference>
<dbReference type="EMBL" id="JAASQI010000008">
    <property type="protein sequence ID" value="NIJ59472.1"/>
    <property type="molecule type" value="Genomic_DNA"/>
</dbReference>
<evidence type="ECO:0000313" key="3">
    <source>
        <dbReference type="EMBL" id="NIJ59472.1"/>
    </source>
</evidence>
<comment type="caution">
    <text evidence="3">The sequence shown here is derived from an EMBL/GenBank/DDBJ whole genome shotgun (WGS) entry which is preliminary data.</text>
</comment>
<dbReference type="PANTHER" id="PTHR43364">
    <property type="entry name" value="NADH-SPECIFIC METHYLGLYOXAL REDUCTASE-RELATED"/>
    <property type="match status" value="1"/>
</dbReference>
<dbReference type="InterPro" id="IPR050523">
    <property type="entry name" value="AKR_Detox_Biosynth"/>
</dbReference>
<protein>
    <submittedName>
        <fullName evidence="3">Aryl-alcohol dehydrogenase-like predicted oxidoreductase</fullName>
    </submittedName>
</protein>
<dbReference type="InterPro" id="IPR036812">
    <property type="entry name" value="NAD(P)_OxRdtase_dom_sf"/>
</dbReference>
<dbReference type="CDD" id="cd19094">
    <property type="entry name" value="AKR_Tas-like"/>
    <property type="match status" value="1"/>
</dbReference>
<keyword evidence="4" id="KW-1185">Reference proteome</keyword>
<dbReference type="SUPFAM" id="SSF51430">
    <property type="entry name" value="NAD(P)-linked oxidoreductase"/>
    <property type="match status" value="1"/>
</dbReference>
<gene>
    <name evidence="3" type="ORF">FHS82_003327</name>
</gene>
<proteinExistence type="predicted"/>
<dbReference type="PANTHER" id="PTHR43364:SF4">
    <property type="entry name" value="NAD(P)-LINKED OXIDOREDUCTASE SUPERFAMILY PROTEIN"/>
    <property type="match status" value="1"/>
</dbReference>
<evidence type="ECO:0000313" key="4">
    <source>
        <dbReference type="Proteomes" id="UP001429580"/>
    </source>
</evidence>
<sequence>MPIQYRKLGRTDLTVPSITLGTMTWGEQNTQEEGHAQLDYAFERGINFLDTAELYAIPPRAGTQGSTERIIGNWFQARGNRDKVVLATKVVGRSPNTWFRDDGATTELSRKQIFEAVDKSLGRLQTDYIDLYQLHFPDRAVPVFGSVPTVFRDTRGEVQENPIPETLDALDDLVKAGKVRYIGVSNESPWGLMTFLHHAEVRGQARVQSIQNAYSLVNRVFETGLAEIALREQVGLLAYSPLAQGYLTGKYRNGALPEGSRKRLFDRLQRYETPGAESAIDAYLDLAAELGIDPAQLAIAFVHSRSFVTSTIIGATSIAQLKADIDAADIDITPEIEERINTIHLRNGNPCP</sequence>
<keyword evidence="1" id="KW-0560">Oxidoreductase</keyword>